<dbReference type="InterPro" id="IPR028203">
    <property type="entry name" value="PSII_CF48-like_dom"/>
</dbReference>
<feature type="domain" description="Secretion system C-terminal sorting" evidence="2">
    <location>
        <begin position="354"/>
        <end position="423"/>
    </location>
</feature>
<dbReference type="InterPro" id="IPR026444">
    <property type="entry name" value="Secre_tail"/>
</dbReference>
<organism evidence="3">
    <name type="scientific">bioreactor metagenome</name>
    <dbReference type="NCBI Taxonomy" id="1076179"/>
    <lineage>
        <taxon>unclassified sequences</taxon>
        <taxon>metagenomes</taxon>
        <taxon>ecological metagenomes</taxon>
    </lineage>
</organism>
<evidence type="ECO:0000313" key="3">
    <source>
        <dbReference type="EMBL" id="MPL69752.1"/>
    </source>
</evidence>
<dbReference type="SUPFAM" id="SSF110296">
    <property type="entry name" value="Oligoxyloglucan reducing end-specific cellobiohydrolase"/>
    <property type="match status" value="1"/>
</dbReference>
<evidence type="ECO:0000259" key="1">
    <source>
        <dbReference type="Pfam" id="PF14870"/>
    </source>
</evidence>
<sequence>MKKLLIVTMMIFSFHSAFSQWNALTGYLQQGPDYYYEGYLDFDVSPDNSIYVVYRYSGYSIHYSYFSRAKSVDGGLNWTFPGIGPTATLYKIQCVAPSQLVTFITDQVTSSIRTTSDDFVTWENVPGPNVDGYFNGYDFIDISRGFALNNYPWGLLGKVENGEYSSTPGDSVDFAYGSVKMLNDTTAFILCRDFNYPGSTVPGNNMLLKTTDFGNTWTTIYKDTLYNLNHFTFIDEDRGILAGKEGKIIQTTDGGYSWTTMNSGVSSNINYTYSNNNINFCVGDNGLILRNYEGEPEWEDISFGTMNYTKIKTDANNYGYILAEGQYAVDARILASDFVLSNAEIPETNDLLFYPNPCRDQLNYSFSNLNLLKQIRLQNSSGQEVLSVAGSFNGHLNVSNLDSGIYFVSFDTGDGVVTRKLVIIR</sequence>
<dbReference type="NCBIfam" id="TIGR04183">
    <property type="entry name" value="Por_Secre_tail"/>
    <property type="match status" value="1"/>
</dbReference>
<name>A0A644TU28_9ZZZZ</name>
<proteinExistence type="predicted"/>
<gene>
    <name evidence="3" type="ORF">SDC9_15500</name>
</gene>
<dbReference type="InterPro" id="IPR015943">
    <property type="entry name" value="WD40/YVTN_repeat-like_dom_sf"/>
</dbReference>
<dbReference type="Gene3D" id="2.130.10.10">
    <property type="entry name" value="YVTN repeat-like/Quinoprotein amine dehydrogenase"/>
    <property type="match status" value="1"/>
</dbReference>
<dbReference type="AlphaFoldDB" id="A0A644TU28"/>
<dbReference type="Pfam" id="PF18962">
    <property type="entry name" value="Por_Secre_tail"/>
    <property type="match status" value="1"/>
</dbReference>
<protein>
    <recommendedName>
        <fullName evidence="4">Secretion system C-terminal sorting domain-containing protein</fullName>
    </recommendedName>
</protein>
<reference evidence="3" key="1">
    <citation type="submission" date="2019-08" db="EMBL/GenBank/DDBJ databases">
        <authorList>
            <person name="Kucharzyk K."/>
            <person name="Murdoch R.W."/>
            <person name="Higgins S."/>
            <person name="Loffler F."/>
        </authorList>
    </citation>
    <scope>NUCLEOTIDE SEQUENCE</scope>
</reference>
<evidence type="ECO:0008006" key="4">
    <source>
        <dbReference type="Google" id="ProtNLM"/>
    </source>
</evidence>
<accession>A0A644TU28</accession>
<evidence type="ECO:0000259" key="2">
    <source>
        <dbReference type="Pfam" id="PF18962"/>
    </source>
</evidence>
<feature type="domain" description="Photosynthesis system II assembly factor Ycf48/Hcf136-like" evidence="1">
    <location>
        <begin position="215"/>
        <end position="303"/>
    </location>
</feature>
<dbReference type="Pfam" id="PF14870">
    <property type="entry name" value="PSII_BNR"/>
    <property type="match status" value="1"/>
</dbReference>
<dbReference type="EMBL" id="VSSQ01000049">
    <property type="protein sequence ID" value="MPL69752.1"/>
    <property type="molecule type" value="Genomic_DNA"/>
</dbReference>
<comment type="caution">
    <text evidence="3">The sequence shown here is derived from an EMBL/GenBank/DDBJ whole genome shotgun (WGS) entry which is preliminary data.</text>
</comment>